<dbReference type="PROSITE" id="PS50005">
    <property type="entry name" value="TPR"/>
    <property type="match status" value="2"/>
</dbReference>
<dbReference type="Proteomes" id="UP000694867">
    <property type="component" value="Unplaced"/>
</dbReference>
<dbReference type="InterPro" id="IPR011990">
    <property type="entry name" value="TPR-like_helical_dom_sf"/>
</dbReference>
<keyword evidence="2 5" id="KW-0802">TPR repeat</keyword>
<keyword evidence="7" id="KW-1185">Reference proteome</keyword>
<sequence length="347" mass="40178">MVPEERYAYTLPEEDIAEDQDMEIYHDPLKANMFKERGNHHFKIGDYDEAVNSYSCAVEADRGNPTLYANRAMALLKIAEKHRGEASESDPLPERAREHYRAADWDCCQALRLDKDFVKAYYRRGLARKAMGMASEAIFDFENVLRLEPKNSVAEKELQALRAELATSKPNQKRFFSEYSSIPVEPVDKCDWVGELKRIRIDERNVPDPPKAPPKIKPEAMELDFEVKMPQPARTAFQFYADWRHLERFPEKRLQYLLATGADAVKDIFKDSIEVDIFTDFISILHEALRKDGSLRSQVWSLMEILPSVGRFDTILMFLEPKEIAKVREIISSSESLERLWKGVSNH</sequence>
<evidence type="ECO:0000256" key="4">
    <source>
        <dbReference type="ARBA" id="ARBA00040133"/>
    </source>
</evidence>
<evidence type="ECO:0000256" key="3">
    <source>
        <dbReference type="ARBA" id="ARBA00038275"/>
    </source>
</evidence>
<evidence type="ECO:0000256" key="1">
    <source>
        <dbReference type="ARBA" id="ARBA00022737"/>
    </source>
</evidence>
<keyword evidence="1" id="KW-0677">Repeat</keyword>
<organism evidence="7 8">
    <name type="scientific">Galendromus occidentalis</name>
    <name type="common">western predatory mite</name>
    <dbReference type="NCBI Taxonomy" id="34638"/>
    <lineage>
        <taxon>Eukaryota</taxon>
        <taxon>Metazoa</taxon>
        <taxon>Ecdysozoa</taxon>
        <taxon>Arthropoda</taxon>
        <taxon>Chelicerata</taxon>
        <taxon>Arachnida</taxon>
        <taxon>Acari</taxon>
        <taxon>Parasitiformes</taxon>
        <taxon>Mesostigmata</taxon>
        <taxon>Gamasina</taxon>
        <taxon>Phytoseioidea</taxon>
        <taxon>Phytoseiidae</taxon>
        <taxon>Typhlodrominae</taxon>
        <taxon>Galendromus</taxon>
    </lineage>
</organism>
<dbReference type="RefSeq" id="XP_018497153.1">
    <property type="nucleotide sequence ID" value="XM_018641637.1"/>
</dbReference>
<evidence type="ECO:0000259" key="6">
    <source>
        <dbReference type="Pfam" id="PF13877"/>
    </source>
</evidence>
<accession>A0AAJ7L6F8</accession>
<proteinExistence type="inferred from homology"/>
<dbReference type="Pfam" id="PF13877">
    <property type="entry name" value="RPAP3_C"/>
    <property type="match status" value="1"/>
</dbReference>
<dbReference type="InterPro" id="IPR051966">
    <property type="entry name" value="RPAP3"/>
</dbReference>
<dbReference type="PANTHER" id="PTHR46423">
    <property type="entry name" value="RNA POLYMERASE II-ASSOCIATED PROTEIN 3"/>
    <property type="match status" value="1"/>
</dbReference>
<dbReference type="Pfam" id="PF13181">
    <property type="entry name" value="TPR_8"/>
    <property type="match status" value="1"/>
</dbReference>
<dbReference type="AlphaFoldDB" id="A0AAJ7L6F8"/>
<feature type="repeat" description="TPR" evidence="5">
    <location>
        <begin position="31"/>
        <end position="64"/>
    </location>
</feature>
<evidence type="ECO:0000256" key="5">
    <source>
        <dbReference type="PROSITE-ProRule" id="PRU00339"/>
    </source>
</evidence>
<dbReference type="PANTHER" id="PTHR46423:SF1">
    <property type="entry name" value="RNA POLYMERASE II-ASSOCIATED PROTEIN 3"/>
    <property type="match status" value="1"/>
</dbReference>
<dbReference type="GeneID" id="108865021"/>
<feature type="domain" description="RNA-polymerase II-associated protein 3-like C-terminal" evidence="6">
    <location>
        <begin position="233"/>
        <end position="323"/>
    </location>
</feature>
<feature type="repeat" description="TPR" evidence="5">
    <location>
        <begin position="118"/>
        <end position="151"/>
    </location>
</feature>
<evidence type="ECO:0000313" key="7">
    <source>
        <dbReference type="Proteomes" id="UP000694867"/>
    </source>
</evidence>
<evidence type="ECO:0000256" key="2">
    <source>
        <dbReference type="ARBA" id="ARBA00022803"/>
    </source>
</evidence>
<comment type="similarity">
    <text evidence="3">Belongs to the RPAP3 family.</text>
</comment>
<dbReference type="Gene3D" id="1.25.40.10">
    <property type="entry name" value="Tetratricopeptide repeat domain"/>
    <property type="match status" value="1"/>
</dbReference>
<dbReference type="SUPFAM" id="SSF48452">
    <property type="entry name" value="TPR-like"/>
    <property type="match status" value="1"/>
</dbReference>
<dbReference type="KEGG" id="goe:108865021"/>
<dbReference type="InterPro" id="IPR019734">
    <property type="entry name" value="TPR_rpt"/>
</dbReference>
<evidence type="ECO:0000313" key="8">
    <source>
        <dbReference type="RefSeq" id="XP_018497153.1"/>
    </source>
</evidence>
<name>A0AAJ7L6F8_9ACAR</name>
<gene>
    <name evidence="8" type="primary">LOC108865021</name>
</gene>
<dbReference type="SMART" id="SM00028">
    <property type="entry name" value="TPR"/>
    <property type="match status" value="2"/>
</dbReference>
<dbReference type="GO" id="GO:0101031">
    <property type="term" value="C:protein folding chaperone complex"/>
    <property type="evidence" value="ECO:0007669"/>
    <property type="project" value="TreeGrafter"/>
</dbReference>
<protein>
    <recommendedName>
        <fullName evidence="4">RNA polymerase II-associated protein 3</fullName>
    </recommendedName>
</protein>
<reference evidence="8" key="1">
    <citation type="submission" date="2025-08" db="UniProtKB">
        <authorList>
            <consortium name="RefSeq"/>
        </authorList>
    </citation>
    <scope>IDENTIFICATION</scope>
</reference>
<dbReference type="InterPro" id="IPR025986">
    <property type="entry name" value="RPAP3-like_C"/>
</dbReference>